<evidence type="ECO:0000313" key="2">
    <source>
        <dbReference type="EMBL" id="CAL4926657.1"/>
    </source>
</evidence>
<sequence length="275" mass="30321">MKPARGAQPVSQSQADAVDVPGRPEFVNSFVQGNIPVPATATRWVTPERERRTTRPETVFVHLPSPAPEMRYFGRCFAYAYITPADAPCKANPAPAIRAAIGAALPALRYELQLGGHGADRTLRFRTPEDREAAMARQPFPLVGAGAGAGSVKLVREGETSNVRRITVLTLVHVELRGYPRELRSVEEIRSRCTSFGHLVEVDPACFAAPDLSPVRAVVRTEHARRIPREVRIRWGAAFRHVVPVHILRVWDWAESTDANGKYVPIYGPDAVVPN</sequence>
<evidence type="ECO:0000313" key="3">
    <source>
        <dbReference type="Proteomes" id="UP001497457"/>
    </source>
</evidence>
<reference evidence="3" key="1">
    <citation type="submission" date="2024-06" db="EMBL/GenBank/DDBJ databases">
        <authorList>
            <person name="Ryan C."/>
        </authorList>
    </citation>
    <scope>NUCLEOTIDE SEQUENCE [LARGE SCALE GENOMIC DNA]</scope>
</reference>
<proteinExistence type="predicted"/>
<dbReference type="PANTHER" id="PTHR34303:SF6">
    <property type="entry name" value="OS01G0890400 PROTEIN"/>
    <property type="match status" value="1"/>
</dbReference>
<dbReference type="AlphaFoldDB" id="A0ABC8XJM7"/>
<accession>A0ABC8XJM7</accession>
<dbReference type="EMBL" id="OZ075124">
    <property type="protein sequence ID" value="CAL4926657.1"/>
    <property type="molecule type" value="Genomic_DNA"/>
</dbReference>
<reference evidence="2 3" key="2">
    <citation type="submission" date="2024-10" db="EMBL/GenBank/DDBJ databases">
        <authorList>
            <person name="Ryan C."/>
        </authorList>
    </citation>
    <scope>NUCLEOTIDE SEQUENCE [LARGE SCALE GENOMIC DNA]</scope>
</reference>
<evidence type="ECO:0000256" key="1">
    <source>
        <dbReference type="SAM" id="MobiDB-lite"/>
    </source>
</evidence>
<dbReference type="Proteomes" id="UP001497457">
    <property type="component" value="Chromosome 14rd"/>
</dbReference>
<keyword evidence="3" id="KW-1185">Reference proteome</keyword>
<feature type="region of interest" description="Disordered" evidence="1">
    <location>
        <begin position="1"/>
        <end position="20"/>
    </location>
</feature>
<name>A0ABC8XJM7_9POAL</name>
<protein>
    <submittedName>
        <fullName evidence="2">Uncharacterized protein</fullName>
    </submittedName>
</protein>
<organism evidence="2 3">
    <name type="scientific">Urochloa decumbens</name>
    <dbReference type="NCBI Taxonomy" id="240449"/>
    <lineage>
        <taxon>Eukaryota</taxon>
        <taxon>Viridiplantae</taxon>
        <taxon>Streptophyta</taxon>
        <taxon>Embryophyta</taxon>
        <taxon>Tracheophyta</taxon>
        <taxon>Spermatophyta</taxon>
        <taxon>Magnoliopsida</taxon>
        <taxon>Liliopsida</taxon>
        <taxon>Poales</taxon>
        <taxon>Poaceae</taxon>
        <taxon>PACMAD clade</taxon>
        <taxon>Panicoideae</taxon>
        <taxon>Panicodae</taxon>
        <taxon>Paniceae</taxon>
        <taxon>Melinidinae</taxon>
        <taxon>Urochloa</taxon>
    </lineage>
</organism>
<dbReference type="PANTHER" id="PTHR34303">
    <property type="entry name" value="OS01G0890400 PROTEIN-RELATED"/>
    <property type="match status" value="1"/>
</dbReference>
<gene>
    <name evidence="2" type="ORF">URODEC1_LOCUS24062</name>
</gene>